<dbReference type="InterPro" id="IPR036365">
    <property type="entry name" value="PGBD-like_sf"/>
</dbReference>
<organism evidence="11 12">
    <name type="scientific">Pseudolabrys taiwanensis</name>
    <dbReference type="NCBI Taxonomy" id="331696"/>
    <lineage>
        <taxon>Bacteria</taxon>
        <taxon>Pseudomonadati</taxon>
        <taxon>Pseudomonadota</taxon>
        <taxon>Alphaproteobacteria</taxon>
        <taxon>Hyphomicrobiales</taxon>
        <taxon>Xanthobacteraceae</taxon>
        <taxon>Pseudolabrys</taxon>
    </lineage>
</organism>
<keyword evidence="6 7" id="KW-0961">Cell wall biogenesis/degradation</keyword>
<dbReference type="GO" id="GO:0009252">
    <property type="term" value="P:peptidoglycan biosynthetic process"/>
    <property type="evidence" value="ECO:0007669"/>
    <property type="project" value="UniProtKB-UniPathway"/>
</dbReference>
<dbReference type="PANTHER" id="PTHR41533:SF2">
    <property type="entry name" value="BLR7131 PROTEIN"/>
    <property type="match status" value="1"/>
</dbReference>
<evidence type="ECO:0000256" key="4">
    <source>
        <dbReference type="ARBA" id="ARBA00022960"/>
    </source>
</evidence>
<keyword evidence="4 7" id="KW-0133">Cell shape</keyword>
<dbReference type="Gene3D" id="1.10.101.10">
    <property type="entry name" value="PGBD-like superfamily/PGBD"/>
    <property type="match status" value="1"/>
</dbReference>
<feature type="chain" id="PRO_5017079850" evidence="9">
    <location>
        <begin position="41"/>
        <end position="722"/>
    </location>
</feature>
<dbReference type="EMBL" id="CP031417">
    <property type="protein sequence ID" value="AXK81457.1"/>
    <property type="molecule type" value="Genomic_DNA"/>
</dbReference>
<dbReference type="GO" id="GO:0004180">
    <property type="term" value="F:carboxypeptidase activity"/>
    <property type="evidence" value="ECO:0007669"/>
    <property type="project" value="UniProtKB-ARBA"/>
</dbReference>
<keyword evidence="5 7" id="KW-0573">Peptidoglycan synthesis</keyword>
<accession>A0A345ZX10</accession>
<feature type="region of interest" description="Disordered" evidence="8">
    <location>
        <begin position="39"/>
        <end position="117"/>
    </location>
</feature>
<dbReference type="PANTHER" id="PTHR41533">
    <property type="entry name" value="L,D-TRANSPEPTIDASE HI_1667-RELATED"/>
    <property type="match status" value="1"/>
</dbReference>
<dbReference type="AlphaFoldDB" id="A0A345ZX10"/>
<dbReference type="SUPFAM" id="SSF47090">
    <property type="entry name" value="PGBD-like"/>
    <property type="match status" value="1"/>
</dbReference>
<dbReference type="KEGG" id="ptaw:DW352_13625"/>
<evidence type="ECO:0000256" key="9">
    <source>
        <dbReference type="SAM" id="SignalP"/>
    </source>
</evidence>
<dbReference type="SUPFAM" id="SSF141523">
    <property type="entry name" value="L,D-transpeptidase catalytic domain-like"/>
    <property type="match status" value="1"/>
</dbReference>
<reference evidence="11 12" key="1">
    <citation type="submission" date="2018-07" db="EMBL/GenBank/DDBJ databases">
        <authorList>
            <person name="Quirk P.G."/>
            <person name="Krulwich T.A."/>
        </authorList>
    </citation>
    <scope>NUCLEOTIDE SEQUENCE [LARGE SCALE GENOMIC DNA]</scope>
    <source>
        <strain evidence="11 12">CC-BB4</strain>
    </source>
</reference>
<keyword evidence="9" id="KW-0732">Signal</keyword>
<dbReference type="OrthoDB" id="9778545at2"/>
<feature type="compositionally biased region" description="Low complexity" evidence="8">
    <location>
        <begin position="65"/>
        <end position="77"/>
    </location>
</feature>
<dbReference type="InterPro" id="IPR002477">
    <property type="entry name" value="Peptidoglycan-bd-like"/>
</dbReference>
<feature type="region of interest" description="Disordered" evidence="8">
    <location>
        <begin position="698"/>
        <end position="722"/>
    </location>
</feature>
<evidence type="ECO:0000256" key="3">
    <source>
        <dbReference type="ARBA" id="ARBA00022679"/>
    </source>
</evidence>
<keyword evidence="12" id="KW-1185">Reference proteome</keyword>
<evidence type="ECO:0000256" key="1">
    <source>
        <dbReference type="ARBA" id="ARBA00004752"/>
    </source>
</evidence>
<feature type="signal peptide" evidence="9">
    <location>
        <begin position="1"/>
        <end position="40"/>
    </location>
</feature>
<dbReference type="InterPro" id="IPR045380">
    <property type="entry name" value="LD_TPept_scaffold_dom"/>
</dbReference>
<evidence type="ECO:0000256" key="2">
    <source>
        <dbReference type="ARBA" id="ARBA00005992"/>
    </source>
</evidence>
<dbReference type="CDD" id="cd16913">
    <property type="entry name" value="YkuD_like"/>
    <property type="match status" value="1"/>
</dbReference>
<dbReference type="InterPro" id="IPR036366">
    <property type="entry name" value="PGBDSf"/>
</dbReference>
<keyword evidence="3" id="KW-0808">Transferase</keyword>
<dbReference type="Gene3D" id="2.40.440.10">
    <property type="entry name" value="L,D-transpeptidase catalytic domain-like"/>
    <property type="match status" value="1"/>
</dbReference>
<evidence type="ECO:0000313" key="11">
    <source>
        <dbReference type="EMBL" id="AXK81457.1"/>
    </source>
</evidence>
<evidence type="ECO:0000256" key="8">
    <source>
        <dbReference type="SAM" id="MobiDB-lite"/>
    </source>
</evidence>
<gene>
    <name evidence="11" type="ORF">DW352_13625</name>
</gene>
<protein>
    <submittedName>
        <fullName evidence="11">Murein L,D-transpeptidase</fullName>
    </submittedName>
</protein>
<dbReference type="Pfam" id="PF03734">
    <property type="entry name" value="YkuD"/>
    <property type="match status" value="1"/>
</dbReference>
<evidence type="ECO:0000256" key="5">
    <source>
        <dbReference type="ARBA" id="ARBA00022984"/>
    </source>
</evidence>
<proteinExistence type="inferred from homology"/>
<sequence>MPGAKPLSLRETQVKSMRLNGLLASTALGLALLTSQPGFAQQTDQQKVDAAVPVPDTTLPPPPTLKDVQPAPAAAEVKPAEPKQEAATPAAEPTKTEPVQNATAPAAEPPKSEPVQKAAVPAVETPKTDLPPKLNLSQPTVTADAALSDKLREMVTGKQLDRVGLRKAERTGVESFYAARNYAPIWIGSDAAAARAASAIGYLNNAEAVGLESSDYPTPDFKAATTPEAQAEAELRLTASALTFARQAQTGRIHFTRVSADIAFTPVAPDPADVLGKLAASDDAAKTLDSYNPPMPEFKALKAKLAELRNNDGQLAAKPEQKKPEQVRVPEGKLLRLGMKDDRVIALRKRLDVPGDKNNPVYDEDVRDAVKTFQETAEIGVDGNVGRNTLAALNGDQKGGENRASHNTIDTVLVNMERWRWYPRDLGNPHVVVNIPDYTLTLWNNGKPYWHSKIVVGKPNKATPLISAEMKFITVNPTWNVPPSIIENEYLPALREDPDALDRIGLKVEQRPDGTLRVYQPPGAANALGRIRFNFPNKFLVYQHDTPDKQLFARSERAYSHGCMRVQNPFTYAEKLLSLALPNENYSEARIEKMLGSNEININFPKPIWVHLTYQTAWVDQDGKLQLRKDIYGRDAKMISIMKGSEMKVADTAIDRPPNTSSKPVRVPVGMLNNGRGGGYRDSGPNFFDWLFNGGDQQEMRRGRGPNGPRADSSGRYYGSWR</sequence>
<dbReference type="InterPro" id="IPR052905">
    <property type="entry name" value="LD-transpeptidase_YkuD-like"/>
</dbReference>
<feature type="compositionally biased region" description="Low complexity" evidence="8">
    <location>
        <begin position="85"/>
        <end position="98"/>
    </location>
</feature>
<dbReference type="Proteomes" id="UP000254889">
    <property type="component" value="Chromosome"/>
</dbReference>
<dbReference type="PROSITE" id="PS52029">
    <property type="entry name" value="LD_TPASE"/>
    <property type="match status" value="1"/>
</dbReference>
<feature type="active site" description="Nucleophile" evidence="7">
    <location>
        <position position="563"/>
    </location>
</feature>
<feature type="domain" description="L,D-TPase catalytic" evidence="10">
    <location>
        <begin position="429"/>
        <end position="594"/>
    </location>
</feature>
<evidence type="ECO:0000256" key="6">
    <source>
        <dbReference type="ARBA" id="ARBA00023316"/>
    </source>
</evidence>
<dbReference type="GO" id="GO:0008360">
    <property type="term" value="P:regulation of cell shape"/>
    <property type="evidence" value="ECO:0007669"/>
    <property type="project" value="UniProtKB-UniRule"/>
</dbReference>
<dbReference type="InterPro" id="IPR005490">
    <property type="entry name" value="LD_TPept_cat_dom"/>
</dbReference>
<comment type="similarity">
    <text evidence="2">Belongs to the YkuD family.</text>
</comment>
<dbReference type="Pfam" id="PF20142">
    <property type="entry name" value="Scaffold"/>
    <property type="match status" value="1"/>
</dbReference>
<dbReference type="UniPathway" id="UPA00219"/>
<evidence type="ECO:0000259" key="10">
    <source>
        <dbReference type="PROSITE" id="PS52029"/>
    </source>
</evidence>
<feature type="active site" description="Proton donor/acceptor" evidence="7">
    <location>
        <position position="544"/>
    </location>
</feature>
<dbReference type="InterPro" id="IPR038063">
    <property type="entry name" value="Transpep_catalytic_dom"/>
</dbReference>
<evidence type="ECO:0000256" key="7">
    <source>
        <dbReference type="PROSITE-ProRule" id="PRU01373"/>
    </source>
</evidence>
<comment type="pathway">
    <text evidence="1 7">Cell wall biogenesis; peptidoglycan biosynthesis.</text>
</comment>
<evidence type="ECO:0000313" key="12">
    <source>
        <dbReference type="Proteomes" id="UP000254889"/>
    </source>
</evidence>
<dbReference type="Pfam" id="PF01471">
    <property type="entry name" value="PG_binding_1"/>
    <property type="match status" value="1"/>
</dbReference>
<name>A0A345ZX10_9HYPH</name>
<dbReference type="GO" id="GO:0071555">
    <property type="term" value="P:cell wall organization"/>
    <property type="evidence" value="ECO:0007669"/>
    <property type="project" value="UniProtKB-UniRule"/>
</dbReference>
<dbReference type="GO" id="GO:0016740">
    <property type="term" value="F:transferase activity"/>
    <property type="evidence" value="ECO:0007669"/>
    <property type="project" value="UniProtKB-KW"/>
</dbReference>